<organism evidence="5 6">
    <name type="scientific">Lophotis ruficrista</name>
    <dbReference type="NCBI Taxonomy" id="172689"/>
    <lineage>
        <taxon>Eukaryota</taxon>
        <taxon>Metazoa</taxon>
        <taxon>Chordata</taxon>
        <taxon>Craniata</taxon>
        <taxon>Vertebrata</taxon>
        <taxon>Euteleostomi</taxon>
        <taxon>Archelosauria</taxon>
        <taxon>Archosauria</taxon>
        <taxon>Dinosauria</taxon>
        <taxon>Saurischia</taxon>
        <taxon>Theropoda</taxon>
        <taxon>Coelurosauria</taxon>
        <taxon>Aves</taxon>
        <taxon>Neognathae</taxon>
        <taxon>Neoaves</taxon>
        <taxon>Otidimorphae</taxon>
        <taxon>Otidiformes</taxon>
        <taxon>Otididae</taxon>
        <taxon>Lophotis</taxon>
    </lineage>
</organism>
<dbReference type="Pfam" id="PF00692">
    <property type="entry name" value="dUTPase"/>
    <property type="match status" value="1"/>
</dbReference>
<keyword evidence="6" id="KW-1185">Reference proteome</keyword>
<keyword evidence="1" id="KW-0645">Protease</keyword>
<dbReference type="PROSITE" id="PS50175">
    <property type="entry name" value="ASP_PROT_RETROV"/>
    <property type="match status" value="1"/>
</dbReference>
<evidence type="ECO:0000313" key="6">
    <source>
        <dbReference type="Proteomes" id="UP000533896"/>
    </source>
</evidence>
<dbReference type="InterPro" id="IPR001969">
    <property type="entry name" value="Aspartic_peptidase_AS"/>
</dbReference>
<evidence type="ECO:0000256" key="3">
    <source>
        <dbReference type="ARBA" id="ARBA00022801"/>
    </source>
</evidence>
<dbReference type="Gene3D" id="2.70.40.10">
    <property type="match status" value="1"/>
</dbReference>
<keyword evidence="3" id="KW-0378">Hydrolase</keyword>
<accession>A0A7K8KJ46</accession>
<reference evidence="5 6" key="1">
    <citation type="submission" date="2019-09" db="EMBL/GenBank/DDBJ databases">
        <title>Bird 10,000 Genomes (B10K) Project - Family phase.</title>
        <authorList>
            <person name="Zhang G."/>
        </authorList>
    </citation>
    <scope>NUCLEOTIDE SEQUENCE [LARGE SCALE GENOMIC DNA]</scope>
    <source>
        <strain evidence="5">B10K-CU-031-23</strain>
    </source>
</reference>
<dbReference type="InterPro" id="IPR033704">
    <property type="entry name" value="dUTPase_trimeric"/>
</dbReference>
<dbReference type="SUPFAM" id="SSF51283">
    <property type="entry name" value="dUTPase-like"/>
    <property type="match status" value="1"/>
</dbReference>
<feature type="non-terminal residue" evidence="5">
    <location>
        <position position="1"/>
    </location>
</feature>
<dbReference type="GO" id="GO:0006508">
    <property type="term" value="P:proteolysis"/>
    <property type="evidence" value="ECO:0007669"/>
    <property type="project" value="UniProtKB-KW"/>
</dbReference>
<keyword evidence="2" id="KW-0064">Aspartyl protease</keyword>
<dbReference type="PANTHER" id="PTHR19422">
    <property type="entry name" value="GAG RETROVIRAL POLYPROTEIN"/>
    <property type="match status" value="1"/>
</dbReference>
<dbReference type="Proteomes" id="UP000533896">
    <property type="component" value="Unassembled WGS sequence"/>
</dbReference>
<dbReference type="CDD" id="cd07557">
    <property type="entry name" value="trimeric_dUTPase"/>
    <property type="match status" value="1"/>
</dbReference>
<dbReference type="GO" id="GO:0004190">
    <property type="term" value="F:aspartic-type endopeptidase activity"/>
    <property type="evidence" value="ECO:0007669"/>
    <property type="project" value="UniProtKB-KW"/>
</dbReference>
<evidence type="ECO:0000313" key="5">
    <source>
        <dbReference type="EMBL" id="NXE17058.1"/>
    </source>
</evidence>
<dbReference type="AlphaFoldDB" id="A0A7K8KJ46"/>
<comment type="caution">
    <text evidence="5">The sequence shown here is derived from an EMBL/GenBank/DDBJ whole genome shotgun (WGS) entry which is preliminary data.</text>
</comment>
<dbReference type="PANTHER" id="PTHR19422:SF123">
    <property type="entry name" value="RT1 CLASS I, LOCUS CE15"/>
    <property type="match status" value="1"/>
</dbReference>
<dbReference type="InterPro" id="IPR036157">
    <property type="entry name" value="dUTPase-like_sf"/>
</dbReference>
<evidence type="ECO:0000259" key="4">
    <source>
        <dbReference type="PROSITE" id="PS50175"/>
    </source>
</evidence>
<gene>
    <name evidence="5" type="primary">Ervk9_0</name>
    <name evidence="5" type="ORF">LOPRUF_R04409</name>
</gene>
<name>A0A7K8KJ46_9AVES</name>
<evidence type="ECO:0000256" key="1">
    <source>
        <dbReference type="ARBA" id="ARBA00022670"/>
    </source>
</evidence>
<dbReference type="InterPro" id="IPR029054">
    <property type="entry name" value="dUTPase-like"/>
</dbReference>
<dbReference type="EMBL" id="VWYV01003060">
    <property type="protein sequence ID" value="NXE17058.1"/>
    <property type="molecule type" value="Genomic_DNA"/>
</dbReference>
<dbReference type="InterPro" id="IPR001995">
    <property type="entry name" value="Peptidase_A2_cat"/>
</dbReference>
<dbReference type="OrthoDB" id="9900537at2759"/>
<dbReference type="PROSITE" id="PS00141">
    <property type="entry name" value="ASP_PROTEASE"/>
    <property type="match status" value="1"/>
</dbReference>
<feature type="domain" description="Peptidase A2" evidence="4">
    <location>
        <begin position="145"/>
        <end position="159"/>
    </location>
</feature>
<evidence type="ECO:0000256" key="2">
    <source>
        <dbReference type="ARBA" id="ARBA00022750"/>
    </source>
</evidence>
<proteinExistence type="predicted"/>
<sequence length="159" mass="17078">RGSARLDLATSQPIYLENCKPVAVATGVYGPVGNGCHALLLGRSSNTMQGLFILPGVIDSDYTGEIKIMLWTPQPSYFITSGVKLAQLIPFKDSLDTEMPASRGERGNQGFGSTGNPEIYWTQHIVSSCPMLRCMVTKGRDQAIINGLIDTGTDITIVA</sequence>
<dbReference type="InterPro" id="IPR051592">
    <property type="entry name" value="HERV-K_Pro_peptidase_A2"/>
</dbReference>
<feature type="non-terminal residue" evidence="5">
    <location>
        <position position="159"/>
    </location>
</feature>
<protein>
    <submittedName>
        <fullName evidence="5">POK9 protein</fullName>
    </submittedName>
</protein>